<dbReference type="Pfam" id="PF02875">
    <property type="entry name" value="Mur_ligase_C"/>
    <property type="match status" value="1"/>
</dbReference>
<dbReference type="Proteomes" id="UP000602647">
    <property type="component" value="Unassembled WGS sequence"/>
</dbReference>
<proteinExistence type="inferred from homology"/>
<dbReference type="InterPro" id="IPR036615">
    <property type="entry name" value="Mur_ligase_C_dom_sf"/>
</dbReference>
<evidence type="ECO:0000256" key="2">
    <source>
        <dbReference type="ARBA" id="ARBA00005898"/>
    </source>
</evidence>
<dbReference type="GO" id="GO:0009252">
    <property type="term" value="P:peptidoglycan biosynthetic process"/>
    <property type="evidence" value="ECO:0007669"/>
    <property type="project" value="UniProtKB-KW"/>
</dbReference>
<keyword evidence="3" id="KW-0131">Cell cycle</keyword>
<protein>
    <submittedName>
        <fullName evidence="6">UDP-N-acetylmuramoyl-L-alanyl-D-glutamate--2, 6-diaminopimelate ligase</fullName>
    </submittedName>
</protein>
<dbReference type="InterPro" id="IPR013221">
    <property type="entry name" value="Mur_ligase_cen"/>
</dbReference>
<keyword evidence="3" id="KW-0132">Cell division</keyword>
<comment type="caution">
    <text evidence="6">The sequence shown here is derived from an EMBL/GenBank/DDBJ whole genome shotgun (WGS) entry which is preliminary data.</text>
</comment>
<dbReference type="NCBIfam" id="TIGR01085">
    <property type="entry name" value="murE"/>
    <property type="match status" value="1"/>
</dbReference>
<dbReference type="Gene3D" id="3.40.1190.10">
    <property type="entry name" value="Mur-like, catalytic domain"/>
    <property type="match status" value="1"/>
</dbReference>
<dbReference type="GO" id="GO:0016881">
    <property type="term" value="F:acid-amino acid ligase activity"/>
    <property type="evidence" value="ECO:0007669"/>
    <property type="project" value="InterPro"/>
</dbReference>
<keyword evidence="3" id="KW-0133">Cell shape</keyword>
<comment type="similarity">
    <text evidence="2">Belongs to the MurCDEF family. MurE subfamily.</text>
</comment>
<dbReference type="GO" id="GO:0005524">
    <property type="term" value="F:ATP binding"/>
    <property type="evidence" value="ECO:0007669"/>
    <property type="project" value="InterPro"/>
</dbReference>
<dbReference type="EMBL" id="JACRYT010000017">
    <property type="protein sequence ID" value="MBC6680684.1"/>
    <property type="molecule type" value="Genomic_DNA"/>
</dbReference>
<dbReference type="InterPro" id="IPR036565">
    <property type="entry name" value="Mur-like_cat_sf"/>
</dbReference>
<dbReference type="AlphaFoldDB" id="A0A923SSS5"/>
<dbReference type="InterPro" id="IPR005761">
    <property type="entry name" value="UDP-N-AcMur-Glu-dNH2Pim_ligase"/>
</dbReference>
<organism evidence="6 7">
    <name type="scientific">Zhenpiania hominis</name>
    <dbReference type="NCBI Taxonomy" id="2763644"/>
    <lineage>
        <taxon>Bacteria</taxon>
        <taxon>Bacillati</taxon>
        <taxon>Bacillota</taxon>
        <taxon>Clostridia</taxon>
        <taxon>Peptostreptococcales</taxon>
        <taxon>Anaerovoracaceae</taxon>
        <taxon>Zhenpiania</taxon>
    </lineage>
</organism>
<keyword evidence="3" id="KW-0573">Peptidoglycan synthesis</keyword>
<feature type="domain" description="Mur ligase central" evidence="5">
    <location>
        <begin position="119"/>
        <end position="325"/>
    </location>
</feature>
<dbReference type="RefSeq" id="WP_187303782.1">
    <property type="nucleotide sequence ID" value="NZ_CBCTQH010000031.1"/>
</dbReference>
<dbReference type="SUPFAM" id="SSF53244">
    <property type="entry name" value="MurD-like peptide ligases, peptide-binding domain"/>
    <property type="match status" value="1"/>
</dbReference>
<comment type="pathway">
    <text evidence="1 3">Cell wall biogenesis; peptidoglycan biosynthesis.</text>
</comment>
<sequence length="504" mass="56921">MIDRLHLLREYVELLKNYGLVAETNLTEELLDKKVNYVSYNSQDVRYDTLFICKGAHFTVDYLLSALEEGAFAYISEVKYDKEAPDAPYIIVNNMRKTIALAADLFYNQVWKRITITGITGTKGKSTTTYFMRFILDEYLRAQKKPLSAVISGIDNYDGVINEESHLTTPEALDLHRHFDNAVKSGIEFLTMEVSSQALKYDRTMGVTFDVGCFLNIGIDHISGVEHPDFEDYLKSKMILFSQCKTACINLESDYAKMALEAADGKAQRVLTFGLRPEADIYGYDVEPGRKGISFRVKCDSFDEEFRIGMTGLFNVQNALAAIAVSYALNIPLEYVKAGLKKARVSGRMEIYTSRSGNLDVIVDYAHNQMSFQSLFESTRKEYPGKKISIVFGCPGKKAFGRRKELGELAGKYADKVFITEEDAGEEPVMKISEEIAGYVKPFDCQCQIIVDREEAIRQAIETADDNTVVLITGKGRETRQKRGTQYIDTPSDVEYVEKFLAEK</sequence>
<evidence type="ECO:0000259" key="5">
    <source>
        <dbReference type="Pfam" id="PF08245"/>
    </source>
</evidence>
<keyword evidence="7" id="KW-1185">Reference proteome</keyword>
<comment type="subcellular location">
    <subcellularLocation>
        <location evidence="3">Cytoplasm</location>
    </subcellularLocation>
</comment>
<evidence type="ECO:0000256" key="3">
    <source>
        <dbReference type="RuleBase" id="RU004135"/>
    </source>
</evidence>
<dbReference type="GO" id="GO:0008360">
    <property type="term" value="P:regulation of cell shape"/>
    <property type="evidence" value="ECO:0007669"/>
    <property type="project" value="UniProtKB-KW"/>
</dbReference>
<dbReference type="Gene3D" id="3.40.1390.10">
    <property type="entry name" value="MurE/MurF, N-terminal domain"/>
    <property type="match status" value="1"/>
</dbReference>
<keyword evidence="3" id="KW-0961">Cell wall biogenesis/degradation</keyword>
<reference evidence="6" key="1">
    <citation type="submission" date="2020-08" db="EMBL/GenBank/DDBJ databases">
        <title>Genome public.</title>
        <authorList>
            <person name="Liu C."/>
            <person name="Sun Q."/>
        </authorList>
    </citation>
    <scope>NUCLEOTIDE SEQUENCE</scope>
    <source>
        <strain evidence="6">BX12</strain>
    </source>
</reference>
<dbReference type="SUPFAM" id="SSF53623">
    <property type="entry name" value="MurD-like peptide ligases, catalytic domain"/>
    <property type="match status" value="1"/>
</dbReference>
<dbReference type="InterPro" id="IPR004101">
    <property type="entry name" value="Mur_ligase_C"/>
</dbReference>
<dbReference type="GO" id="GO:0005737">
    <property type="term" value="C:cytoplasm"/>
    <property type="evidence" value="ECO:0007669"/>
    <property type="project" value="UniProtKB-SubCell"/>
</dbReference>
<dbReference type="GO" id="GO:0071555">
    <property type="term" value="P:cell wall organization"/>
    <property type="evidence" value="ECO:0007669"/>
    <property type="project" value="UniProtKB-KW"/>
</dbReference>
<dbReference type="Pfam" id="PF08245">
    <property type="entry name" value="Mur_ligase_M"/>
    <property type="match status" value="1"/>
</dbReference>
<accession>A0A923SSS5</accession>
<feature type="domain" description="Mur ligase C-terminal" evidence="4">
    <location>
        <begin position="347"/>
        <end position="476"/>
    </location>
</feature>
<dbReference type="PANTHER" id="PTHR23135:SF4">
    <property type="entry name" value="UDP-N-ACETYLMURAMOYL-L-ALANYL-D-GLUTAMATE--2,6-DIAMINOPIMELATE LIGASE MURE HOMOLOG, CHLOROPLASTIC"/>
    <property type="match status" value="1"/>
</dbReference>
<keyword evidence="6" id="KW-0436">Ligase</keyword>
<dbReference type="SUPFAM" id="SSF63418">
    <property type="entry name" value="MurE/MurF N-terminal domain"/>
    <property type="match status" value="1"/>
</dbReference>
<name>A0A923SSS5_9FIRM</name>
<evidence type="ECO:0000259" key="4">
    <source>
        <dbReference type="Pfam" id="PF02875"/>
    </source>
</evidence>
<dbReference type="Gene3D" id="3.90.190.20">
    <property type="entry name" value="Mur ligase, C-terminal domain"/>
    <property type="match status" value="1"/>
</dbReference>
<dbReference type="InterPro" id="IPR035911">
    <property type="entry name" value="MurE/MurF_N"/>
</dbReference>
<evidence type="ECO:0000313" key="7">
    <source>
        <dbReference type="Proteomes" id="UP000602647"/>
    </source>
</evidence>
<dbReference type="PANTHER" id="PTHR23135">
    <property type="entry name" value="MUR LIGASE FAMILY MEMBER"/>
    <property type="match status" value="1"/>
</dbReference>
<evidence type="ECO:0000313" key="6">
    <source>
        <dbReference type="EMBL" id="MBC6680684.1"/>
    </source>
</evidence>
<evidence type="ECO:0000256" key="1">
    <source>
        <dbReference type="ARBA" id="ARBA00004752"/>
    </source>
</evidence>
<dbReference type="GO" id="GO:0051301">
    <property type="term" value="P:cell division"/>
    <property type="evidence" value="ECO:0007669"/>
    <property type="project" value="UniProtKB-KW"/>
</dbReference>
<gene>
    <name evidence="6" type="ORF">H9L42_12720</name>
</gene>